<dbReference type="VEuPathDB" id="VectorBase:GPPI033718"/>
<name>A0A1B0BLC0_9MUSC</name>
<dbReference type="EnsemblMetazoa" id="GPPI033718-RA">
    <property type="protein sequence ID" value="GPPI033718-PA"/>
    <property type="gene ID" value="GPPI033718"/>
</dbReference>
<keyword evidence="2" id="KW-1185">Reference proteome</keyword>
<reference evidence="2" key="1">
    <citation type="submission" date="2015-01" db="EMBL/GenBank/DDBJ databases">
        <authorList>
            <person name="Aksoy S."/>
            <person name="Warren W."/>
            <person name="Wilson R.K."/>
        </authorList>
    </citation>
    <scope>NUCLEOTIDE SEQUENCE [LARGE SCALE GENOMIC DNA]</scope>
    <source>
        <strain evidence="2">IAEA</strain>
    </source>
</reference>
<organism evidence="1 2">
    <name type="scientific">Glossina palpalis gambiensis</name>
    <dbReference type="NCBI Taxonomy" id="67801"/>
    <lineage>
        <taxon>Eukaryota</taxon>
        <taxon>Metazoa</taxon>
        <taxon>Ecdysozoa</taxon>
        <taxon>Arthropoda</taxon>
        <taxon>Hexapoda</taxon>
        <taxon>Insecta</taxon>
        <taxon>Pterygota</taxon>
        <taxon>Neoptera</taxon>
        <taxon>Endopterygota</taxon>
        <taxon>Diptera</taxon>
        <taxon>Brachycera</taxon>
        <taxon>Muscomorpha</taxon>
        <taxon>Hippoboscoidea</taxon>
        <taxon>Glossinidae</taxon>
        <taxon>Glossina</taxon>
    </lineage>
</organism>
<evidence type="ECO:0000313" key="1">
    <source>
        <dbReference type="EnsemblMetazoa" id="GPPI033718-PA"/>
    </source>
</evidence>
<accession>A0A1B0BLC0</accession>
<reference evidence="1" key="2">
    <citation type="submission" date="2020-05" db="UniProtKB">
        <authorList>
            <consortium name="EnsemblMetazoa"/>
        </authorList>
    </citation>
    <scope>IDENTIFICATION</scope>
    <source>
        <strain evidence="1">IAEA</strain>
    </source>
</reference>
<proteinExistence type="predicted"/>
<evidence type="ECO:0000313" key="2">
    <source>
        <dbReference type="Proteomes" id="UP000092460"/>
    </source>
</evidence>
<sequence>MIKNKKDLLDLFYIIQKVDLIEPTLFVIHYSDCEITSRRPYFSTSRDYIGSKDLKIQDHYKRRDCAQVIATFKFHSIPFPVMQIFKASNPCAAIIEKVLIILLWTETFDFLCVKRYLSFGCFKNQQPIFITTIRITDGGITRIIKKLIRFLYVFQFSQHETLCHLAPCQSLKKKGK</sequence>
<dbReference type="AlphaFoldDB" id="A0A1B0BLC0"/>
<dbReference type="EMBL" id="JXJN01016281">
    <property type="status" value="NOT_ANNOTATED_CDS"/>
    <property type="molecule type" value="Genomic_DNA"/>
</dbReference>
<protein>
    <submittedName>
        <fullName evidence="1">Uncharacterized protein</fullName>
    </submittedName>
</protein>
<dbReference type="Proteomes" id="UP000092460">
    <property type="component" value="Unassembled WGS sequence"/>
</dbReference>